<name>A0A915JNW4_ROMCU</name>
<feature type="region of interest" description="Disordered" evidence="1">
    <location>
        <begin position="282"/>
        <end position="301"/>
    </location>
</feature>
<evidence type="ECO:0000313" key="3">
    <source>
        <dbReference type="WBParaSite" id="nRc.2.0.1.t27788-RA"/>
    </source>
</evidence>
<feature type="compositionally biased region" description="Basic and acidic residues" evidence="1">
    <location>
        <begin position="226"/>
        <end position="240"/>
    </location>
</feature>
<accession>A0A915JNW4</accession>
<feature type="region of interest" description="Disordered" evidence="1">
    <location>
        <begin position="532"/>
        <end position="597"/>
    </location>
</feature>
<evidence type="ECO:0000313" key="2">
    <source>
        <dbReference type="Proteomes" id="UP000887565"/>
    </source>
</evidence>
<reference evidence="3" key="1">
    <citation type="submission" date="2022-11" db="UniProtKB">
        <authorList>
            <consortium name="WormBaseParasite"/>
        </authorList>
    </citation>
    <scope>IDENTIFICATION</scope>
</reference>
<sequence>MANDTSGSVRHIENIIRTPKPDIETLSKLNGLTSITKTDSKKMGKIRFGFTSSTLRVTSQICQYRNEEHGHRDDQDKKVDVPTDMTLVAQPIEIVPSGNMPKVETNSLLGIKPNSEHFVTKTVPAIKFSPNSNFYKEFCSLYTSTHRPEKLSPLPPLKSENHRSKVEKSSKSKKRPRSLVDDRRRKVDRHKIRKISSKAKDKRKNSLKKRVETRTVKKPKKVVVTQKREHVSPVRPHNRELLSPVSPNETITKKTSPTEETASTLLEDQNYPLNLADIPLPTSNIDQNLPDEPSPDINYDEKQLTTDNSLDIQSSNNILDLSAEIKADNFSKINENSSNYVQRSENLPPSSQLMNEYDLFESEIFKTNRNSVPTTFDDNENSNEKLSNVITDSQCITISPNSTPLVDELSAQEKEEPVRLVGLLRRMTTNPKMLSIIERLNALLDEKRLVMVDKVSKAPSTSSAAECTSVEVIGHDVDHDSPDIVPNLNELRDPRLRRHFVLDCNKDQVNPNQQQPPLNEQRNNAVEEKLFDPAHMVDKKSSQKLTKHHSTKSEPGKNRKRRRSRRSPPPPPPPPRRDRLKTQRAAVNTPPVQNSSCVDPRLMVQSTSNVQAFNANMFAFDQQSGGYYQYPYQQPQQQFFFVPVATYRAVYQNSLYQQRQQHRANLQFYAAGTSDFTPTPKSSVTIMENTNADRNAKLSAAGGCSNSQTRKDDGRFAVPAPKRFSGPIKKRYL</sequence>
<dbReference type="Proteomes" id="UP000887565">
    <property type="component" value="Unplaced"/>
</dbReference>
<feature type="compositionally biased region" description="Basic and acidic residues" evidence="1">
    <location>
        <begin position="532"/>
        <end position="541"/>
    </location>
</feature>
<dbReference type="AlphaFoldDB" id="A0A915JNW4"/>
<dbReference type="WBParaSite" id="nRc.2.0.1.t27788-RA">
    <property type="protein sequence ID" value="nRc.2.0.1.t27788-RA"/>
    <property type="gene ID" value="nRc.2.0.1.g27788"/>
</dbReference>
<keyword evidence="2" id="KW-1185">Reference proteome</keyword>
<organism evidence="2 3">
    <name type="scientific">Romanomermis culicivorax</name>
    <name type="common">Nematode worm</name>
    <dbReference type="NCBI Taxonomy" id="13658"/>
    <lineage>
        <taxon>Eukaryota</taxon>
        <taxon>Metazoa</taxon>
        <taxon>Ecdysozoa</taxon>
        <taxon>Nematoda</taxon>
        <taxon>Enoplea</taxon>
        <taxon>Dorylaimia</taxon>
        <taxon>Mermithida</taxon>
        <taxon>Mermithoidea</taxon>
        <taxon>Mermithidae</taxon>
        <taxon>Romanomermis</taxon>
    </lineage>
</organism>
<protein>
    <submittedName>
        <fullName evidence="3">Uncharacterized protein</fullName>
    </submittedName>
</protein>
<feature type="compositionally biased region" description="Basic residues" evidence="1">
    <location>
        <begin position="186"/>
        <end position="208"/>
    </location>
</feature>
<feature type="compositionally biased region" description="Basic and acidic residues" evidence="1">
    <location>
        <begin position="159"/>
        <end position="170"/>
    </location>
</feature>
<feature type="region of interest" description="Disordered" evidence="1">
    <location>
        <begin position="699"/>
        <end position="733"/>
    </location>
</feature>
<proteinExistence type="predicted"/>
<feature type="compositionally biased region" description="Polar residues" evidence="1">
    <location>
        <begin position="245"/>
        <end position="261"/>
    </location>
</feature>
<evidence type="ECO:0000256" key="1">
    <source>
        <dbReference type="SAM" id="MobiDB-lite"/>
    </source>
</evidence>
<feature type="region of interest" description="Disordered" evidence="1">
    <location>
        <begin position="146"/>
        <end position="261"/>
    </location>
</feature>